<proteinExistence type="predicted"/>
<evidence type="ECO:0000313" key="3">
    <source>
        <dbReference type="Proteomes" id="UP001519288"/>
    </source>
</evidence>
<sequence>MKKNSVLVLLLLCFALFTIIPLTASAATNVQVTGQGQLRISADFSGSYADLVVTNQTGQAVYTRAFSSYGGSGKIIASIPNLPYGTYTISIGGPALSLSNFQYGF</sequence>
<evidence type="ECO:0000256" key="1">
    <source>
        <dbReference type="SAM" id="SignalP"/>
    </source>
</evidence>
<name>A0ABS4JDZ1_9BACL</name>
<dbReference type="EMBL" id="JAGGLD010000001">
    <property type="protein sequence ID" value="MBP1999928.1"/>
    <property type="molecule type" value="Genomic_DNA"/>
</dbReference>
<organism evidence="2 3">
    <name type="scientific">Paenibacillus shirakamiensis</name>
    <dbReference type="NCBI Taxonomy" id="1265935"/>
    <lineage>
        <taxon>Bacteria</taxon>
        <taxon>Bacillati</taxon>
        <taxon>Bacillota</taxon>
        <taxon>Bacilli</taxon>
        <taxon>Bacillales</taxon>
        <taxon>Paenibacillaceae</taxon>
        <taxon>Paenibacillus</taxon>
    </lineage>
</organism>
<feature type="chain" id="PRO_5045323834" evidence="1">
    <location>
        <begin position="27"/>
        <end position="105"/>
    </location>
</feature>
<gene>
    <name evidence="2" type="ORF">J2Z69_000947</name>
</gene>
<dbReference type="Proteomes" id="UP001519288">
    <property type="component" value="Unassembled WGS sequence"/>
</dbReference>
<reference evidence="2 3" key="1">
    <citation type="submission" date="2021-03" db="EMBL/GenBank/DDBJ databases">
        <title>Genomic Encyclopedia of Type Strains, Phase IV (KMG-IV): sequencing the most valuable type-strain genomes for metagenomic binning, comparative biology and taxonomic classification.</title>
        <authorList>
            <person name="Goeker M."/>
        </authorList>
    </citation>
    <scope>NUCLEOTIDE SEQUENCE [LARGE SCALE GENOMIC DNA]</scope>
    <source>
        <strain evidence="2 3">DSM 26806</strain>
    </source>
</reference>
<accession>A0ABS4JDZ1</accession>
<feature type="signal peptide" evidence="1">
    <location>
        <begin position="1"/>
        <end position="26"/>
    </location>
</feature>
<protein>
    <submittedName>
        <fullName evidence="2">Uncharacterized protein</fullName>
    </submittedName>
</protein>
<comment type="caution">
    <text evidence="2">The sequence shown here is derived from an EMBL/GenBank/DDBJ whole genome shotgun (WGS) entry which is preliminary data.</text>
</comment>
<keyword evidence="1" id="KW-0732">Signal</keyword>
<evidence type="ECO:0000313" key="2">
    <source>
        <dbReference type="EMBL" id="MBP1999928.1"/>
    </source>
</evidence>
<keyword evidence="3" id="KW-1185">Reference proteome</keyword>
<dbReference type="RefSeq" id="WP_209859578.1">
    <property type="nucleotide sequence ID" value="NZ_JAGGLD010000001.1"/>
</dbReference>